<keyword evidence="1 2" id="KW-0732">Signal</keyword>
<evidence type="ECO:0000313" key="5">
    <source>
        <dbReference type="Proteomes" id="UP000290759"/>
    </source>
</evidence>
<comment type="caution">
    <text evidence="4">The sequence shown here is derived from an EMBL/GenBank/DDBJ whole genome shotgun (WGS) entry which is preliminary data.</text>
</comment>
<keyword evidence="5" id="KW-1185">Reference proteome</keyword>
<dbReference type="PANTHER" id="PTHR21666:SF289">
    <property type="entry name" value="L-ALA--D-GLU ENDOPEPTIDASE"/>
    <property type="match status" value="1"/>
</dbReference>
<dbReference type="AlphaFoldDB" id="A0A4Q2U4P2"/>
<dbReference type="CDD" id="cd12797">
    <property type="entry name" value="M23_peptidase"/>
    <property type="match status" value="1"/>
</dbReference>
<dbReference type="PANTHER" id="PTHR21666">
    <property type="entry name" value="PEPTIDASE-RELATED"/>
    <property type="match status" value="1"/>
</dbReference>
<gene>
    <name evidence="4" type="ORF">D3273_15125</name>
</gene>
<protein>
    <submittedName>
        <fullName evidence="4">M23 family metallopeptidase</fullName>
    </submittedName>
</protein>
<evidence type="ECO:0000256" key="2">
    <source>
        <dbReference type="SAM" id="SignalP"/>
    </source>
</evidence>
<feature type="chain" id="PRO_5020658910" evidence="2">
    <location>
        <begin position="23"/>
        <end position="336"/>
    </location>
</feature>
<dbReference type="Pfam" id="PF01551">
    <property type="entry name" value="Peptidase_M23"/>
    <property type="match status" value="1"/>
</dbReference>
<feature type="signal peptide" evidence="2">
    <location>
        <begin position="1"/>
        <end position="22"/>
    </location>
</feature>
<dbReference type="InterPro" id="IPR016047">
    <property type="entry name" value="M23ase_b-sheet_dom"/>
</dbReference>
<dbReference type="InterPro" id="IPR050570">
    <property type="entry name" value="Cell_wall_metabolism_enzyme"/>
</dbReference>
<feature type="domain" description="M23ase beta-sheet core" evidence="3">
    <location>
        <begin position="64"/>
        <end position="182"/>
    </location>
</feature>
<dbReference type="InterPro" id="IPR011055">
    <property type="entry name" value="Dup_hybrid_motif"/>
</dbReference>
<dbReference type="EMBL" id="QYBB01000016">
    <property type="protein sequence ID" value="RYC31220.1"/>
    <property type="molecule type" value="Genomic_DNA"/>
</dbReference>
<reference evidence="4 5" key="2">
    <citation type="submission" date="2019-02" db="EMBL/GenBank/DDBJ databases">
        <title>'Lichenibacterium ramalinii' gen. nov. sp. nov., 'Lichenibacterium minor' gen. nov. sp. nov.</title>
        <authorList>
            <person name="Pankratov T."/>
        </authorList>
    </citation>
    <scope>NUCLEOTIDE SEQUENCE [LARGE SCALE GENOMIC DNA]</scope>
    <source>
        <strain evidence="4 5">RmlP026</strain>
    </source>
</reference>
<evidence type="ECO:0000259" key="3">
    <source>
        <dbReference type="Pfam" id="PF01551"/>
    </source>
</evidence>
<reference evidence="4 5" key="1">
    <citation type="submission" date="2018-12" db="EMBL/GenBank/DDBJ databases">
        <authorList>
            <person name="Grouzdev D.S."/>
            <person name="Krutkina M.S."/>
        </authorList>
    </citation>
    <scope>NUCLEOTIDE SEQUENCE [LARGE SCALE GENOMIC DNA]</scope>
    <source>
        <strain evidence="4 5">RmlP026</strain>
    </source>
</reference>
<dbReference type="Proteomes" id="UP000290759">
    <property type="component" value="Unassembled WGS sequence"/>
</dbReference>
<dbReference type="GO" id="GO:0004222">
    <property type="term" value="F:metalloendopeptidase activity"/>
    <property type="evidence" value="ECO:0007669"/>
    <property type="project" value="TreeGrafter"/>
</dbReference>
<evidence type="ECO:0000313" key="4">
    <source>
        <dbReference type="EMBL" id="RYC31220.1"/>
    </source>
</evidence>
<organism evidence="4 5">
    <name type="scientific">Lichenibacterium minor</name>
    <dbReference type="NCBI Taxonomy" id="2316528"/>
    <lineage>
        <taxon>Bacteria</taxon>
        <taxon>Pseudomonadati</taxon>
        <taxon>Pseudomonadota</taxon>
        <taxon>Alphaproteobacteria</taxon>
        <taxon>Hyphomicrobiales</taxon>
        <taxon>Lichenihabitantaceae</taxon>
        <taxon>Lichenibacterium</taxon>
    </lineage>
</organism>
<dbReference type="Gene3D" id="2.70.70.10">
    <property type="entry name" value="Glucose Permease (Domain IIA)"/>
    <property type="match status" value="1"/>
</dbReference>
<evidence type="ECO:0000256" key="1">
    <source>
        <dbReference type="ARBA" id="ARBA00022729"/>
    </source>
</evidence>
<accession>A0A4Q2U4P2</accession>
<name>A0A4Q2U4P2_9HYPH</name>
<sequence length="336" mass="35396">MKPFTVLLALAAAWLFPAPGRAEVVLDWPVACSVGKTCEIQHYVDHGGGGDAKDFRCGTVTYKGHNGTDIRVLTMADERRGVDILAAAPGRVLRVRDGMDDVSVAVLGHDAIKDRDCGNAVIIAHADGFQTDYCHMAKGSVAVKPGDSVKVDQVIGRVGLSGDTEFPHLHITVRHDGRVVDPFAYGQPEGACAGGTSLWRADLQPSLAYKNGTVLNFGLAPTAVTVEQVDDGAGRDPLAPDSPAVLAYVRAIDLRRGDIQRLVVTGPGGVLVDRSEPPLPSNKDQVFMGIGRRRPPGGWGPGIYAAHYTVTRDGAAVVDRSVETRIGSAPTGPSGP</sequence>
<dbReference type="SUPFAM" id="SSF51261">
    <property type="entry name" value="Duplicated hybrid motif"/>
    <property type="match status" value="1"/>
</dbReference>
<dbReference type="OrthoDB" id="5489603at2"/>
<proteinExistence type="predicted"/>